<dbReference type="eggNOG" id="COG5001">
    <property type="taxonomic scope" value="Bacteria"/>
</dbReference>
<dbReference type="PROSITE" id="PS50112">
    <property type="entry name" value="PAS"/>
    <property type="match status" value="2"/>
</dbReference>
<dbReference type="PROSITE" id="PS50883">
    <property type="entry name" value="EAL"/>
    <property type="match status" value="1"/>
</dbReference>
<evidence type="ECO:0000259" key="6">
    <source>
        <dbReference type="PROSITE" id="PS50887"/>
    </source>
</evidence>
<dbReference type="InterPro" id="IPR035965">
    <property type="entry name" value="PAS-like_dom_sf"/>
</dbReference>
<dbReference type="GO" id="GO:0003824">
    <property type="term" value="F:catalytic activity"/>
    <property type="evidence" value="ECO:0007669"/>
    <property type="project" value="UniProtKB-ARBA"/>
</dbReference>
<dbReference type="Gene3D" id="3.30.450.20">
    <property type="entry name" value="PAS domain"/>
    <property type="match status" value="2"/>
</dbReference>
<dbReference type="CDD" id="cd00130">
    <property type="entry name" value="PAS"/>
    <property type="match status" value="2"/>
</dbReference>
<dbReference type="PANTHER" id="PTHR44757:SF2">
    <property type="entry name" value="BIOFILM ARCHITECTURE MAINTENANCE PROTEIN MBAA"/>
    <property type="match status" value="1"/>
</dbReference>
<evidence type="ECO:0000256" key="1">
    <source>
        <dbReference type="SAM" id="Coils"/>
    </source>
</evidence>
<dbReference type="Gene3D" id="3.20.20.450">
    <property type="entry name" value="EAL domain"/>
    <property type="match status" value="1"/>
</dbReference>
<dbReference type="InterPro" id="IPR001633">
    <property type="entry name" value="EAL_dom"/>
</dbReference>
<dbReference type="PANTHER" id="PTHR44757">
    <property type="entry name" value="DIGUANYLATE CYCLASE DGCP"/>
    <property type="match status" value="1"/>
</dbReference>
<dbReference type="Pfam" id="PF00563">
    <property type="entry name" value="EAL"/>
    <property type="match status" value="1"/>
</dbReference>
<sequence length="745" mass="82345">MSRRVRSQPGASRQGPDLPAAAAAATPVATEAERRAEAMAHELQVHRIELEMQNDELRRAQIALETARDRYIDLYDFAPVGYFTLDTNGLITEANLTGADLLGEARAKLVGRRFERYIAPVDRDRWHRHALSLSRRGEPGRIELLVQGAGGRSIHAQLDGLMARANHDAPLLRIALTDISERKHAESELRLAATAFEAQEGMMITDAHGVIERVNKAFTQMTGYSAAEAIGQTARLLHSGRHDPAFYAAMWDSLQRTGTWQGEVWNRRKCGEVYAEWLTITAVQDEHRTVTRYVGTMLDISQRKAREEEIAQLAFYDPLTGLPNRRLLKDRLNQAMAISARSQREGALLFIDLDHFKDINDTRGHDKGDLLLQNVAQRLSGCVREGDTVARIGGDEFVVMLGADLSTATDEAASHARSVAEKILAALNLPYLMSGEFVHCSASLGVALFNDHHDTVDELLKRADQAMYQAKAGGRNTLRFFDTAVQQTMMLRAALEAELRLAVQRDELVLCYQPVIDHQNRLLGAEALVRWKHPRRGLVSPAEFIPIAEDRGLIQAIGRWVLETACTQLATWAADPATADLVLSVNVSARELHEPQFVERVIEILACTGARPARLKIELTENAVLDHVDDSIAKMKRLKAHGIRLALDDFGTGHGSLSLLKRLPLDELKIDRTFVQDLLTDTHDAAIARTIAALGLNLGISVVAEGVETPAQRDLLIACGCRIFQGDLFGPPAALEALARMAMPK</sequence>
<feature type="domain" description="EAL" evidence="5">
    <location>
        <begin position="492"/>
        <end position="745"/>
    </location>
</feature>
<dbReference type="FunFam" id="3.30.70.270:FF:000001">
    <property type="entry name" value="Diguanylate cyclase domain protein"/>
    <property type="match status" value="1"/>
</dbReference>
<dbReference type="InterPro" id="IPR000160">
    <property type="entry name" value="GGDEF_dom"/>
</dbReference>
<dbReference type="InterPro" id="IPR000014">
    <property type="entry name" value="PAS"/>
</dbReference>
<evidence type="ECO:0000313" key="7">
    <source>
        <dbReference type="EMBL" id="ACB35724.1"/>
    </source>
</evidence>
<name>B1Y3M1_LEPCP</name>
<feature type="domain" description="PAS" evidence="3">
    <location>
        <begin position="185"/>
        <end position="238"/>
    </location>
</feature>
<dbReference type="CDD" id="cd01948">
    <property type="entry name" value="EAL"/>
    <property type="match status" value="1"/>
</dbReference>
<dbReference type="InterPro" id="IPR052155">
    <property type="entry name" value="Biofilm_reg_signaling"/>
</dbReference>
<dbReference type="KEGG" id="lch:Lcho_3468"/>
<feature type="coiled-coil region" evidence="1">
    <location>
        <begin position="29"/>
        <end position="70"/>
    </location>
</feature>
<accession>B1Y3M1</accession>
<dbReference type="InterPro" id="IPR035919">
    <property type="entry name" value="EAL_sf"/>
</dbReference>
<evidence type="ECO:0000259" key="4">
    <source>
        <dbReference type="PROSITE" id="PS50113"/>
    </source>
</evidence>
<dbReference type="STRING" id="395495.Lcho_3468"/>
<feature type="domain" description="PAS" evidence="3">
    <location>
        <begin position="67"/>
        <end position="124"/>
    </location>
</feature>
<dbReference type="Gene3D" id="3.30.70.270">
    <property type="match status" value="1"/>
</dbReference>
<proteinExistence type="predicted"/>
<dbReference type="NCBIfam" id="TIGR00229">
    <property type="entry name" value="sensory_box"/>
    <property type="match status" value="2"/>
</dbReference>
<feature type="domain" description="GGDEF" evidence="6">
    <location>
        <begin position="344"/>
        <end position="483"/>
    </location>
</feature>
<dbReference type="InterPro" id="IPR000700">
    <property type="entry name" value="PAS-assoc_C"/>
</dbReference>
<dbReference type="SMART" id="SM00267">
    <property type="entry name" value="GGDEF"/>
    <property type="match status" value="1"/>
</dbReference>
<dbReference type="Pfam" id="PF13426">
    <property type="entry name" value="PAS_9"/>
    <property type="match status" value="1"/>
</dbReference>
<feature type="region of interest" description="Disordered" evidence="2">
    <location>
        <begin position="1"/>
        <end position="25"/>
    </location>
</feature>
<protein>
    <submittedName>
        <fullName evidence="7">Diguanylate cyclase/phosphodiesterase with PAS/PAC sensor(S)</fullName>
    </submittedName>
</protein>
<gene>
    <name evidence="7" type="ordered locus">Lcho_3468</name>
</gene>
<evidence type="ECO:0000256" key="2">
    <source>
        <dbReference type="SAM" id="MobiDB-lite"/>
    </source>
</evidence>
<dbReference type="InterPro" id="IPR029787">
    <property type="entry name" value="Nucleotide_cyclase"/>
</dbReference>
<organism evidence="7 8">
    <name type="scientific">Leptothrix cholodnii (strain ATCC 51168 / LMG 8142 / SP-6)</name>
    <name type="common">Leptothrix discophora (strain SP-6)</name>
    <dbReference type="NCBI Taxonomy" id="395495"/>
    <lineage>
        <taxon>Bacteria</taxon>
        <taxon>Pseudomonadati</taxon>
        <taxon>Pseudomonadota</taxon>
        <taxon>Betaproteobacteria</taxon>
        <taxon>Burkholderiales</taxon>
        <taxon>Sphaerotilaceae</taxon>
        <taxon>Leptothrix</taxon>
    </lineage>
</organism>
<dbReference type="SMART" id="SM00052">
    <property type="entry name" value="EAL"/>
    <property type="match status" value="1"/>
</dbReference>
<dbReference type="SMART" id="SM00086">
    <property type="entry name" value="PAC"/>
    <property type="match status" value="2"/>
</dbReference>
<dbReference type="SMART" id="SM00091">
    <property type="entry name" value="PAS"/>
    <property type="match status" value="2"/>
</dbReference>
<evidence type="ECO:0000259" key="3">
    <source>
        <dbReference type="PROSITE" id="PS50112"/>
    </source>
</evidence>
<dbReference type="InterPro" id="IPR001610">
    <property type="entry name" value="PAC"/>
</dbReference>
<evidence type="ECO:0000313" key="8">
    <source>
        <dbReference type="Proteomes" id="UP000001693"/>
    </source>
</evidence>
<dbReference type="Pfam" id="PF13188">
    <property type="entry name" value="PAS_8"/>
    <property type="match status" value="1"/>
</dbReference>
<dbReference type="SUPFAM" id="SSF141868">
    <property type="entry name" value="EAL domain-like"/>
    <property type="match status" value="1"/>
</dbReference>
<dbReference type="PROSITE" id="PS50887">
    <property type="entry name" value="GGDEF"/>
    <property type="match status" value="1"/>
</dbReference>
<dbReference type="Pfam" id="PF00990">
    <property type="entry name" value="GGDEF"/>
    <property type="match status" value="1"/>
</dbReference>
<reference evidence="7 8" key="1">
    <citation type="submission" date="2008-03" db="EMBL/GenBank/DDBJ databases">
        <title>Complete sequence of Leptothrix cholodnii SP-6.</title>
        <authorList>
            <consortium name="US DOE Joint Genome Institute"/>
            <person name="Copeland A."/>
            <person name="Lucas S."/>
            <person name="Lapidus A."/>
            <person name="Glavina del Rio T."/>
            <person name="Dalin E."/>
            <person name="Tice H."/>
            <person name="Bruce D."/>
            <person name="Goodwin L."/>
            <person name="Pitluck S."/>
            <person name="Chertkov O."/>
            <person name="Brettin T."/>
            <person name="Detter J.C."/>
            <person name="Han C."/>
            <person name="Kuske C.R."/>
            <person name="Schmutz J."/>
            <person name="Larimer F."/>
            <person name="Land M."/>
            <person name="Hauser L."/>
            <person name="Kyrpides N."/>
            <person name="Lykidis A."/>
            <person name="Emerson D."/>
            <person name="Richardson P."/>
        </authorList>
    </citation>
    <scope>NUCLEOTIDE SEQUENCE [LARGE SCALE GENOMIC DNA]</scope>
    <source>
        <strain evidence="8">ATCC 51168 / LMG 8142 / SP-6</strain>
    </source>
</reference>
<dbReference type="RefSeq" id="WP_012348471.1">
    <property type="nucleotide sequence ID" value="NC_010524.1"/>
</dbReference>
<dbReference type="HOGENOM" id="CLU_000445_70_20_4"/>
<dbReference type="CDD" id="cd01949">
    <property type="entry name" value="GGDEF"/>
    <property type="match status" value="1"/>
</dbReference>
<keyword evidence="8" id="KW-1185">Reference proteome</keyword>
<dbReference type="PROSITE" id="PS50113">
    <property type="entry name" value="PAC"/>
    <property type="match status" value="1"/>
</dbReference>
<evidence type="ECO:0000259" key="5">
    <source>
        <dbReference type="PROSITE" id="PS50883"/>
    </source>
</evidence>
<dbReference type="SUPFAM" id="SSF55785">
    <property type="entry name" value="PYP-like sensor domain (PAS domain)"/>
    <property type="match status" value="2"/>
</dbReference>
<dbReference type="OrthoDB" id="9813903at2"/>
<dbReference type="EMBL" id="CP001013">
    <property type="protein sequence ID" value="ACB35724.1"/>
    <property type="molecule type" value="Genomic_DNA"/>
</dbReference>
<dbReference type="AlphaFoldDB" id="B1Y3M1"/>
<dbReference type="SUPFAM" id="SSF55073">
    <property type="entry name" value="Nucleotide cyclase"/>
    <property type="match status" value="1"/>
</dbReference>
<dbReference type="InterPro" id="IPR043128">
    <property type="entry name" value="Rev_trsase/Diguanyl_cyclase"/>
</dbReference>
<dbReference type="NCBIfam" id="TIGR00254">
    <property type="entry name" value="GGDEF"/>
    <property type="match status" value="1"/>
</dbReference>
<dbReference type="Proteomes" id="UP000001693">
    <property type="component" value="Chromosome"/>
</dbReference>
<keyword evidence="1" id="KW-0175">Coiled coil</keyword>
<feature type="domain" description="PAC" evidence="4">
    <location>
        <begin position="260"/>
        <end position="312"/>
    </location>
</feature>